<comment type="function">
    <text evidence="5">When phosphorylated, plays a role in filament reorganization.</text>
</comment>
<dbReference type="SUPFAM" id="SSF64593">
    <property type="entry name" value="Intermediate filament protein, coiled coil region"/>
    <property type="match status" value="1"/>
</dbReference>
<dbReference type="SMART" id="SM01391">
    <property type="entry name" value="Filament"/>
    <property type="match status" value="1"/>
</dbReference>
<dbReference type="PANTHER" id="PTHR23239:SF349">
    <property type="entry name" value="KERATIN, TYPE I CYTOSKELETAL 18"/>
    <property type="match status" value="1"/>
</dbReference>
<feature type="coiled-coil region" evidence="7">
    <location>
        <begin position="290"/>
        <end position="352"/>
    </location>
</feature>
<dbReference type="Proteomes" id="UP000515150">
    <property type="component" value="Chromosome 7"/>
</dbReference>
<keyword evidence="9" id="KW-1185">Reference proteome</keyword>
<evidence type="ECO:0000256" key="7">
    <source>
        <dbReference type="SAM" id="Coils"/>
    </source>
</evidence>
<feature type="coiled-coil region" evidence="7">
    <location>
        <begin position="190"/>
        <end position="263"/>
    </location>
</feature>
<gene>
    <name evidence="10" type="primary">LOC114858519</name>
</gene>
<reference evidence="10" key="1">
    <citation type="submission" date="2025-08" db="UniProtKB">
        <authorList>
            <consortium name="RefSeq"/>
        </authorList>
    </citation>
    <scope>IDENTIFICATION</scope>
</reference>
<keyword evidence="2" id="KW-0416">Keratin</keyword>
<accession>A0A6P7N030</accession>
<evidence type="ECO:0000256" key="4">
    <source>
        <dbReference type="ARBA" id="ARBA00023054"/>
    </source>
</evidence>
<evidence type="ECO:0000256" key="5">
    <source>
        <dbReference type="ARBA" id="ARBA00037340"/>
    </source>
</evidence>
<comment type="subunit">
    <text evidence="6">Heterotetramer of two type I and two type II keratins. Keratin-18 associates with keratin-8.</text>
</comment>
<organism evidence="9 10">
    <name type="scientific">Betta splendens</name>
    <name type="common">Siamese fighting fish</name>
    <dbReference type="NCBI Taxonomy" id="158456"/>
    <lineage>
        <taxon>Eukaryota</taxon>
        <taxon>Metazoa</taxon>
        <taxon>Chordata</taxon>
        <taxon>Craniata</taxon>
        <taxon>Vertebrata</taxon>
        <taxon>Euteleostomi</taxon>
        <taxon>Actinopterygii</taxon>
        <taxon>Neopterygii</taxon>
        <taxon>Teleostei</taxon>
        <taxon>Neoteleostei</taxon>
        <taxon>Acanthomorphata</taxon>
        <taxon>Anabantaria</taxon>
        <taxon>Anabantiformes</taxon>
        <taxon>Anabantoidei</taxon>
        <taxon>Osphronemidae</taxon>
        <taxon>Betta</taxon>
    </lineage>
</organism>
<evidence type="ECO:0000313" key="10">
    <source>
        <dbReference type="RefSeq" id="XP_029011700.1"/>
    </source>
</evidence>
<keyword evidence="4 7" id="KW-0175">Coiled coil</keyword>
<dbReference type="KEGG" id="bspl:114858519"/>
<dbReference type="GO" id="GO:0005198">
    <property type="term" value="F:structural molecule activity"/>
    <property type="evidence" value="ECO:0007669"/>
    <property type="project" value="InterPro"/>
</dbReference>
<dbReference type="InterPro" id="IPR002957">
    <property type="entry name" value="Keratin_I"/>
</dbReference>
<feature type="domain" description="IF rod" evidence="8">
    <location>
        <begin position="73"/>
        <end position="378"/>
    </location>
</feature>
<dbReference type="PANTHER" id="PTHR23239">
    <property type="entry name" value="INTERMEDIATE FILAMENT"/>
    <property type="match status" value="1"/>
</dbReference>
<name>A0A6P7N030_BETSP</name>
<keyword evidence="3" id="KW-0403">Intermediate filament</keyword>
<sequence length="424" mass="48345">MEHLNQSRVYIVPGLKPVNTLHSYAYSVTGGAGGRGTKISTTNYTSAAAGNLGGWNDFPSTTRRSEILGIWNGKQAMQELNDRLAHYVEQVKMLDEKNRWLEVSIREATEKRGPLAGKDYNKYYAVIEDLKAKKLDMRRAIAQLTLAFENARLSGEDFKFKMDYELSMRQMVEADVAKLRQNVDDTNIACLNLETDVEFLKEDLICLKKDHENEVAELRDKVTKAGVHVDVDAPKGQDISRVIEEMRNTYERLIQQKKDEIKAWHESKVEKVQVQVTENTTALKEATGLLSGTKRTLQDMEIKLQTARTRNETLDNARHEINQRYGRKLDEYKRISEKLEAEKNEIEKKRGTCKITTEKLQEEINEYRRLLEGLDGGGTLRLEDAVDSRMVLTKKMTLTQTLVNGKVVSETQDVTSSEAVVPKK</sequence>
<keyword evidence="1" id="KW-0597">Phosphoprotein</keyword>
<evidence type="ECO:0000256" key="6">
    <source>
        <dbReference type="ARBA" id="ARBA00038630"/>
    </source>
</evidence>
<dbReference type="GO" id="GO:0045104">
    <property type="term" value="P:intermediate filament cytoskeleton organization"/>
    <property type="evidence" value="ECO:0007669"/>
    <property type="project" value="TreeGrafter"/>
</dbReference>
<dbReference type="AlphaFoldDB" id="A0A6P7N030"/>
<dbReference type="InParanoid" id="A0A6P7N030"/>
<dbReference type="PROSITE" id="PS51842">
    <property type="entry name" value="IF_ROD_2"/>
    <property type="match status" value="1"/>
</dbReference>
<proteinExistence type="predicted"/>
<evidence type="ECO:0000313" key="9">
    <source>
        <dbReference type="Proteomes" id="UP000515150"/>
    </source>
</evidence>
<evidence type="ECO:0000256" key="2">
    <source>
        <dbReference type="ARBA" id="ARBA00022744"/>
    </source>
</evidence>
<dbReference type="Gene3D" id="1.20.5.1160">
    <property type="entry name" value="Vasodilator-stimulated phosphoprotein"/>
    <property type="match status" value="1"/>
</dbReference>
<dbReference type="Gene3D" id="1.20.5.500">
    <property type="entry name" value="Single helix bin"/>
    <property type="match status" value="1"/>
</dbReference>
<evidence type="ECO:0000256" key="3">
    <source>
        <dbReference type="ARBA" id="ARBA00022754"/>
    </source>
</evidence>
<dbReference type="GO" id="GO:0045095">
    <property type="term" value="C:keratin filament"/>
    <property type="evidence" value="ECO:0007669"/>
    <property type="project" value="TreeGrafter"/>
</dbReference>
<dbReference type="PRINTS" id="PR01248">
    <property type="entry name" value="TYPE1KERATIN"/>
</dbReference>
<dbReference type="RefSeq" id="XP_029011700.1">
    <property type="nucleotide sequence ID" value="XM_029155867.2"/>
</dbReference>
<protein>
    <submittedName>
        <fullName evidence="10">Keratin, type I cytoskeletal 18-like</fullName>
    </submittedName>
</protein>
<evidence type="ECO:0000256" key="1">
    <source>
        <dbReference type="ARBA" id="ARBA00022553"/>
    </source>
</evidence>
<dbReference type="OrthoDB" id="2441647at2759"/>
<evidence type="ECO:0000259" key="8">
    <source>
        <dbReference type="PROSITE" id="PS51842"/>
    </source>
</evidence>
<dbReference type="GeneID" id="114858519"/>
<dbReference type="Pfam" id="PF00038">
    <property type="entry name" value="Filament"/>
    <property type="match status" value="1"/>
</dbReference>
<dbReference type="InterPro" id="IPR039008">
    <property type="entry name" value="IF_rod_dom"/>
</dbReference>